<dbReference type="EMBL" id="QQNB01000001">
    <property type="protein sequence ID" value="RDE06430.1"/>
    <property type="molecule type" value="Genomic_DNA"/>
</dbReference>
<comment type="caution">
    <text evidence="1">The sequence shown here is derived from an EMBL/GenBank/DDBJ whole genome shotgun (WGS) entry which is preliminary data.</text>
</comment>
<protein>
    <recommendedName>
        <fullName evidence="3">Lipoprotein</fullName>
    </recommendedName>
</protein>
<keyword evidence="2" id="KW-1185">Reference proteome</keyword>
<dbReference type="OrthoDB" id="7472823at2"/>
<reference evidence="1 2" key="1">
    <citation type="submission" date="2018-07" db="EMBL/GenBank/DDBJ databases">
        <title>a novel species of Sphingomonas isolated from the rhizosphere soil of Araceae plant.</title>
        <authorList>
            <person name="Zhiyong W."/>
            <person name="Qinglan Z."/>
            <person name="Zhiwei F."/>
            <person name="Ding X."/>
            <person name="Gejiao W."/>
            <person name="Shixue Z."/>
        </authorList>
    </citation>
    <scope>NUCLEOTIDE SEQUENCE [LARGE SCALE GENOMIC DNA]</scope>
    <source>
        <strain evidence="1 2">WZY 27</strain>
    </source>
</reference>
<proteinExistence type="predicted"/>
<name>A0A369VZ82_9SPHN</name>
<sequence>MREHGIAAVIALTLAGCSGEPSARNTSAPATPDPVEAQINNLSEPLKDVAFFRAVRDAGYACQKIVHRESRPRNEGRAAWAVKCENNADYGIVLQPGGTFLVTGAVTPRR</sequence>
<evidence type="ECO:0000313" key="2">
    <source>
        <dbReference type="Proteomes" id="UP000253918"/>
    </source>
</evidence>
<dbReference type="Proteomes" id="UP000253918">
    <property type="component" value="Unassembled WGS sequence"/>
</dbReference>
<organism evidence="1 2">
    <name type="scientific">Sphingomonas aracearum</name>
    <dbReference type="NCBI Taxonomy" id="2283317"/>
    <lineage>
        <taxon>Bacteria</taxon>
        <taxon>Pseudomonadati</taxon>
        <taxon>Pseudomonadota</taxon>
        <taxon>Alphaproteobacteria</taxon>
        <taxon>Sphingomonadales</taxon>
        <taxon>Sphingomonadaceae</taxon>
        <taxon>Sphingomonas</taxon>
    </lineage>
</organism>
<dbReference type="PROSITE" id="PS51257">
    <property type="entry name" value="PROKAR_LIPOPROTEIN"/>
    <property type="match status" value="1"/>
</dbReference>
<evidence type="ECO:0008006" key="3">
    <source>
        <dbReference type="Google" id="ProtNLM"/>
    </source>
</evidence>
<gene>
    <name evidence="1" type="ORF">DVW87_01530</name>
</gene>
<evidence type="ECO:0000313" key="1">
    <source>
        <dbReference type="EMBL" id="RDE06430.1"/>
    </source>
</evidence>
<dbReference type="AlphaFoldDB" id="A0A369VZ82"/>
<accession>A0A369VZ82</accession>
<dbReference type="RefSeq" id="WP_114686013.1">
    <property type="nucleotide sequence ID" value="NZ_QQNB01000001.1"/>
</dbReference>